<dbReference type="RefSeq" id="WP_262401067.1">
    <property type="nucleotide sequence ID" value="NZ_JACRTB010000044.1"/>
</dbReference>
<evidence type="ECO:0000256" key="3">
    <source>
        <dbReference type="ARBA" id="ARBA00023239"/>
    </source>
</evidence>
<dbReference type="PANTHER" id="PTHR30502">
    <property type="entry name" value="2-KETO-3-DEOXY-L-RHAMNONATE ALDOLASE"/>
    <property type="match status" value="1"/>
</dbReference>
<feature type="domain" description="HpcH/HpaI aldolase/citrate lyase" evidence="4">
    <location>
        <begin position="24"/>
        <end position="245"/>
    </location>
</feature>
<dbReference type="InterPro" id="IPR050251">
    <property type="entry name" value="HpcH-HpaI_aldolase"/>
</dbReference>
<sequence>MNLVENNPMLEKMKRGEPVLGCQVRSRSTLIAEMIAYCGLDYVFIEGEHFVHNIETVENLIRAVQIAGAVPIVRIPSHEDGLILQVLEAGIMGIIFPHIDTAEQARHAIREVKFAPKGNRGFGDSARASKFGCIPNDQYLKLVNDNVMVIGMIESREGIKNLDEILETGIDVLRIGAKDLSLDMGYGGEVTPEVRRAVEKICRKVRDSKVILGDAGLGGLGSQQDFEEVCRLGCHMFTLGSDMALIKKQVVKSLADFKTKKEQFYINNQDWIACKSQPVGGN</sequence>
<dbReference type="PANTHER" id="PTHR30502:SF0">
    <property type="entry name" value="PHOSPHOENOLPYRUVATE CARBOXYLASE FAMILY PROTEIN"/>
    <property type="match status" value="1"/>
</dbReference>
<protein>
    <recommendedName>
        <fullName evidence="4">HpcH/HpaI aldolase/citrate lyase domain-containing protein</fullName>
    </recommendedName>
</protein>
<reference evidence="5 6" key="1">
    <citation type="submission" date="2020-08" db="EMBL/GenBank/DDBJ databases">
        <title>Genome public.</title>
        <authorList>
            <person name="Liu C."/>
            <person name="Sun Q."/>
        </authorList>
    </citation>
    <scope>NUCLEOTIDE SEQUENCE [LARGE SCALE GENOMIC DNA]</scope>
    <source>
        <strain evidence="5 6">BX1</strain>
    </source>
</reference>
<dbReference type="Pfam" id="PF03328">
    <property type="entry name" value="HpcH_HpaI"/>
    <property type="match status" value="1"/>
</dbReference>
<keyword evidence="2" id="KW-0479">Metal-binding</keyword>
<dbReference type="InterPro" id="IPR040442">
    <property type="entry name" value="Pyrv_kinase-like_dom_sf"/>
</dbReference>
<evidence type="ECO:0000259" key="4">
    <source>
        <dbReference type="Pfam" id="PF03328"/>
    </source>
</evidence>
<evidence type="ECO:0000313" key="6">
    <source>
        <dbReference type="Proteomes" id="UP000658131"/>
    </source>
</evidence>
<comment type="similarity">
    <text evidence="1">Belongs to the HpcH/HpaI aldolase family.</text>
</comment>
<dbReference type="Gene3D" id="3.20.20.60">
    <property type="entry name" value="Phosphoenolpyruvate-binding domains"/>
    <property type="match status" value="1"/>
</dbReference>
<evidence type="ECO:0000256" key="2">
    <source>
        <dbReference type="ARBA" id="ARBA00022723"/>
    </source>
</evidence>
<keyword evidence="6" id="KW-1185">Reference proteome</keyword>
<dbReference type="EMBL" id="JACRTB010000044">
    <property type="protein sequence ID" value="MBC8577702.1"/>
    <property type="molecule type" value="Genomic_DNA"/>
</dbReference>
<comment type="caution">
    <text evidence="5">The sequence shown here is derived from an EMBL/GenBank/DDBJ whole genome shotgun (WGS) entry which is preliminary data.</text>
</comment>
<keyword evidence="3" id="KW-0456">Lyase</keyword>
<dbReference type="InterPro" id="IPR005000">
    <property type="entry name" value="Aldolase/citrate-lyase_domain"/>
</dbReference>
<proteinExistence type="inferred from homology"/>
<accession>A0ABR7NMS4</accession>
<gene>
    <name evidence="5" type="ORF">H8717_15010</name>
</gene>
<dbReference type="InterPro" id="IPR015813">
    <property type="entry name" value="Pyrv/PenolPyrv_kinase-like_dom"/>
</dbReference>
<evidence type="ECO:0000313" key="5">
    <source>
        <dbReference type="EMBL" id="MBC8577702.1"/>
    </source>
</evidence>
<evidence type="ECO:0000256" key="1">
    <source>
        <dbReference type="ARBA" id="ARBA00005568"/>
    </source>
</evidence>
<name>A0ABR7NMS4_9FIRM</name>
<dbReference type="Proteomes" id="UP000658131">
    <property type="component" value="Unassembled WGS sequence"/>
</dbReference>
<dbReference type="SUPFAM" id="SSF51621">
    <property type="entry name" value="Phosphoenolpyruvate/pyruvate domain"/>
    <property type="match status" value="1"/>
</dbReference>
<organism evidence="5 6">
    <name type="scientific">Yanshouia hominis</name>
    <dbReference type="NCBI Taxonomy" id="2763673"/>
    <lineage>
        <taxon>Bacteria</taxon>
        <taxon>Bacillati</taxon>
        <taxon>Bacillota</taxon>
        <taxon>Clostridia</taxon>
        <taxon>Eubacteriales</taxon>
        <taxon>Oscillospiraceae</taxon>
        <taxon>Yanshouia</taxon>
    </lineage>
</organism>